<dbReference type="SUPFAM" id="SSF47781">
    <property type="entry name" value="RuvA domain 2-like"/>
    <property type="match status" value="2"/>
</dbReference>
<evidence type="ECO:0000313" key="3">
    <source>
        <dbReference type="EMBL" id="KAJ9581337.1"/>
    </source>
</evidence>
<accession>A0AAD8E979</accession>
<dbReference type="GO" id="GO:0006412">
    <property type="term" value="P:translation"/>
    <property type="evidence" value="ECO:0007669"/>
    <property type="project" value="TreeGrafter"/>
</dbReference>
<dbReference type="Pfam" id="PF12836">
    <property type="entry name" value="HHH_3"/>
    <property type="match status" value="1"/>
</dbReference>
<dbReference type="Pfam" id="PF09371">
    <property type="entry name" value="Tex_N"/>
    <property type="match status" value="1"/>
</dbReference>
<dbReference type="PANTHER" id="PTHR10724:SF10">
    <property type="entry name" value="S1 RNA-BINDING DOMAIN-CONTAINING PROTEIN 1"/>
    <property type="match status" value="1"/>
</dbReference>
<feature type="region of interest" description="Disordered" evidence="1">
    <location>
        <begin position="317"/>
        <end position="340"/>
    </location>
</feature>
<dbReference type="InterPro" id="IPR018974">
    <property type="entry name" value="Tex-like_N"/>
</dbReference>
<feature type="compositionally biased region" description="Basic and acidic residues" evidence="1">
    <location>
        <begin position="63"/>
        <end position="82"/>
    </location>
</feature>
<proteinExistence type="predicted"/>
<protein>
    <recommendedName>
        <fullName evidence="2">YqgF/RNase H-like domain-containing protein</fullName>
    </recommendedName>
</protein>
<dbReference type="AlphaFoldDB" id="A0AAD8E979"/>
<dbReference type="Gene3D" id="3.30.420.140">
    <property type="entry name" value="YqgF/RNase H-like domain"/>
    <property type="match status" value="1"/>
</dbReference>
<evidence type="ECO:0000259" key="2">
    <source>
        <dbReference type="SMART" id="SM00732"/>
    </source>
</evidence>
<dbReference type="FunFam" id="3.30.420.140:FF:000001">
    <property type="entry name" value="RNA-binding transcriptional accessory protein"/>
    <property type="match status" value="1"/>
</dbReference>
<dbReference type="EMBL" id="JASPKZ010007950">
    <property type="protein sequence ID" value="KAJ9581337.1"/>
    <property type="molecule type" value="Genomic_DNA"/>
</dbReference>
<dbReference type="GO" id="GO:0003735">
    <property type="term" value="F:structural constituent of ribosome"/>
    <property type="evidence" value="ECO:0007669"/>
    <property type="project" value="TreeGrafter"/>
</dbReference>
<dbReference type="InterPro" id="IPR006641">
    <property type="entry name" value="YqgF/RNaseH-like_dom"/>
</dbReference>
<sequence>MKEELKEENHSDIVNNIVVISDSEEEEEEDEIKPKKFGSRKRKLDSDSDDDYLPETPKKKIKKAEGKPKPEKKPKEKAAPKEKKPKTVKPKTERKKPVRKTKTKENVLQGSAGEGTSNVQLGNPIQIQDADRMEWNESEYVAQLQQVEVHIARNIIRLLDEDNTIPFIARYRKELTNDMSPEKLREVKAAYDMVKSVKQKAASVMKSIANLGKLTPYLERSIRCARTINELDHIYTPFKPGSKRTLAERARQLGLDDPANYILCGIKFVVLEQLLKPQTKGLDNLNDIELGLQHIIADVISKDRNVLDYLTRLKNNKSKSKKEKEGKKDGKKAEHAHKDKVDNESKFENYFKFSIPIKYIKPYQVLAVNRGENLKVLSVKLNVPDWVLHRLRDFCQRQWLSRGIHFPLRSRLVNSSIQDAYTRLIQPFLIRQIRSELTQKAEHAAIEVFATNLKKLLLSPPFRGKVVLGIDPGFRNGCKIGVSSPTGTVLCTDVIYPQFGKQIYPQSDSNALKLKDLLNRYNCEVIALGNGTACRETETYLNVKYTIVSEQGASIYSCSPIAQKEFPGVDPNNRVSLARRLQDPLGELVKVEPKHLGVGMYQHDVPEKQLSSSLDEIVTECVSFVGVDINIASDCLLRRVAGLNSARAEKLIEWRRTNGPFTNRQQLKKVKGIGAKTFEQCAGFVRVIPETAKTKSMSKPSGSSKSKKSKLTDESENPLDRTWIHPESYTVALRFIEKCDVSLEDLGTPQFIRKVENAVTRI</sequence>
<dbReference type="Gene3D" id="1.10.10.650">
    <property type="entry name" value="RuvA domain 2-like"/>
    <property type="match status" value="1"/>
</dbReference>
<feature type="compositionally biased region" description="Basic and acidic residues" evidence="1">
    <location>
        <begin position="1"/>
        <end position="11"/>
    </location>
</feature>
<feature type="non-terminal residue" evidence="3">
    <location>
        <position position="762"/>
    </location>
</feature>
<dbReference type="FunFam" id="1.10.10.650:FF:000001">
    <property type="entry name" value="S1 RNA-binding domain 1"/>
    <property type="match status" value="1"/>
</dbReference>
<dbReference type="PANTHER" id="PTHR10724">
    <property type="entry name" value="30S RIBOSOMAL PROTEIN S1"/>
    <property type="match status" value="1"/>
</dbReference>
<dbReference type="InterPro" id="IPR010994">
    <property type="entry name" value="RuvA_2-like"/>
</dbReference>
<dbReference type="SUPFAM" id="SSF158832">
    <property type="entry name" value="Tex N-terminal region-like"/>
    <property type="match status" value="1"/>
</dbReference>
<comment type="caution">
    <text evidence="3">The sequence shown here is derived from an EMBL/GenBank/DDBJ whole genome shotgun (WGS) entry which is preliminary data.</text>
</comment>
<evidence type="ECO:0000256" key="1">
    <source>
        <dbReference type="SAM" id="MobiDB-lite"/>
    </source>
</evidence>
<dbReference type="GO" id="GO:0006139">
    <property type="term" value="P:nucleobase-containing compound metabolic process"/>
    <property type="evidence" value="ECO:0007669"/>
    <property type="project" value="InterPro"/>
</dbReference>
<organism evidence="3 4">
    <name type="scientific">Diploptera punctata</name>
    <name type="common">Pacific beetle cockroach</name>
    <dbReference type="NCBI Taxonomy" id="6984"/>
    <lineage>
        <taxon>Eukaryota</taxon>
        <taxon>Metazoa</taxon>
        <taxon>Ecdysozoa</taxon>
        <taxon>Arthropoda</taxon>
        <taxon>Hexapoda</taxon>
        <taxon>Insecta</taxon>
        <taxon>Pterygota</taxon>
        <taxon>Neoptera</taxon>
        <taxon>Polyneoptera</taxon>
        <taxon>Dictyoptera</taxon>
        <taxon>Blattodea</taxon>
        <taxon>Blaberoidea</taxon>
        <taxon>Blaberidae</taxon>
        <taxon>Diplopterinae</taxon>
        <taxon>Diploptera</taxon>
    </lineage>
</organism>
<keyword evidence="4" id="KW-1185">Reference proteome</keyword>
<reference evidence="3" key="1">
    <citation type="journal article" date="2023" name="IScience">
        <title>Live-bearing cockroach genome reveals convergent evolutionary mechanisms linked to viviparity in insects and beyond.</title>
        <authorList>
            <person name="Fouks B."/>
            <person name="Harrison M.C."/>
            <person name="Mikhailova A.A."/>
            <person name="Marchal E."/>
            <person name="English S."/>
            <person name="Carruthers M."/>
            <person name="Jennings E.C."/>
            <person name="Chiamaka E.L."/>
            <person name="Frigard R.A."/>
            <person name="Pippel M."/>
            <person name="Attardo G.M."/>
            <person name="Benoit J.B."/>
            <person name="Bornberg-Bauer E."/>
            <person name="Tobe S.S."/>
        </authorList>
    </citation>
    <scope>NUCLEOTIDE SEQUENCE</scope>
    <source>
        <strain evidence="3">Stay&amp;Tobe</strain>
    </source>
</reference>
<dbReference type="GO" id="GO:0003729">
    <property type="term" value="F:mRNA binding"/>
    <property type="evidence" value="ECO:0007669"/>
    <property type="project" value="TreeGrafter"/>
</dbReference>
<gene>
    <name evidence="3" type="ORF">L9F63_023485</name>
</gene>
<evidence type="ECO:0000313" key="4">
    <source>
        <dbReference type="Proteomes" id="UP001233999"/>
    </source>
</evidence>
<dbReference type="InterPro" id="IPR023319">
    <property type="entry name" value="Tex-like_HTH_dom_sf"/>
</dbReference>
<dbReference type="InterPro" id="IPR037027">
    <property type="entry name" value="YqgF/RNaseH-like_dom_sf"/>
</dbReference>
<dbReference type="Gene3D" id="1.10.3500.10">
    <property type="entry name" value="Tex N-terminal region-like"/>
    <property type="match status" value="1"/>
</dbReference>
<dbReference type="InterPro" id="IPR041692">
    <property type="entry name" value="HHH_9"/>
</dbReference>
<dbReference type="InterPro" id="IPR050437">
    <property type="entry name" value="Ribos_protein_bS1-like"/>
</dbReference>
<dbReference type="InterPro" id="IPR023323">
    <property type="entry name" value="Tex-like_dom_sf"/>
</dbReference>
<feature type="compositionally biased region" description="Basic residues" evidence="1">
    <location>
        <begin position="83"/>
        <end position="102"/>
    </location>
</feature>
<dbReference type="SMART" id="SM00732">
    <property type="entry name" value="YqgFc"/>
    <property type="match status" value="1"/>
</dbReference>
<feature type="domain" description="YqgF/RNase H-like" evidence="2">
    <location>
        <begin position="465"/>
        <end position="557"/>
    </location>
</feature>
<dbReference type="Pfam" id="PF17674">
    <property type="entry name" value="HHH_9"/>
    <property type="match status" value="1"/>
</dbReference>
<dbReference type="Pfam" id="PF22706">
    <property type="entry name" value="Tex_central_region"/>
    <property type="match status" value="1"/>
</dbReference>
<dbReference type="Gene3D" id="1.10.150.310">
    <property type="entry name" value="Tex RuvX-like domain-like"/>
    <property type="match status" value="1"/>
</dbReference>
<name>A0AAD8E979_DIPPU</name>
<dbReference type="Pfam" id="PF16921">
    <property type="entry name" value="Tex_YqgF"/>
    <property type="match status" value="1"/>
</dbReference>
<feature type="compositionally biased region" description="Basic and acidic residues" evidence="1">
    <location>
        <begin position="322"/>
        <end position="340"/>
    </location>
</feature>
<dbReference type="InterPro" id="IPR055179">
    <property type="entry name" value="Tex-like_central_region"/>
</dbReference>
<dbReference type="SUPFAM" id="SSF53098">
    <property type="entry name" value="Ribonuclease H-like"/>
    <property type="match status" value="1"/>
</dbReference>
<feature type="compositionally biased region" description="Acidic residues" evidence="1">
    <location>
        <begin position="22"/>
        <end position="31"/>
    </location>
</feature>
<dbReference type="Proteomes" id="UP001233999">
    <property type="component" value="Unassembled WGS sequence"/>
</dbReference>
<feature type="compositionally biased region" description="Polar residues" evidence="1">
    <location>
        <begin position="106"/>
        <end position="121"/>
    </location>
</feature>
<feature type="region of interest" description="Disordered" evidence="1">
    <location>
        <begin position="693"/>
        <end position="717"/>
    </location>
</feature>
<reference evidence="3" key="2">
    <citation type="submission" date="2023-05" db="EMBL/GenBank/DDBJ databases">
        <authorList>
            <person name="Fouks B."/>
        </authorList>
    </citation>
    <scope>NUCLEOTIDE SEQUENCE</scope>
    <source>
        <strain evidence="3">Stay&amp;Tobe</strain>
        <tissue evidence="3">Testes</tissue>
    </source>
</reference>
<dbReference type="InterPro" id="IPR012337">
    <property type="entry name" value="RNaseH-like_sf"/>
</dbReference>
<dbReference type="InterPro" id="IPR032639">
    <property type="entry name" value="Tex_YqgF"/>
</dbReference>
<feature type="region of interest" description="Disordered" evidence="1">
    <location>
        <begin position="1"/>
        <end position="121"/>
    </location>
</feature>
<feature type="compositionally biased region" description="Low complexity" evidence="1">
    <location>
        <begin position="694"/>
        <end position="704"/>
    </location>
</feature>